<dbReference type="RefSeq" id="WP_201364481.1">
    <property type="nucleotide sequence ID" value="NZ_BNJJ01000014.1"/>
</dbReference>
<accession>A0ABQ3VMN7</accession>
<evidence type="ECO:0000313" key="3">
    <source>
        <dbReference type="Proteomes" id="UP000635565"/>
    </source>
</evidence>
<gene>
    <name evidence="2" type="ORF">KSZ_48790</name>
</gene>
<reference evidence="2 3" key="1">
    <citation type="journal article" date="2021" name="Int. J. Syst. Evol. Microbiol.">
        <title>Reticulibacter mediterranei gen. nov., sp. nov., within the new family Reticulibacteraceae fam. nov., and Ktedonospora formicarum gen. nov., sp. nov., Ktedonobacter robiniae sp. nov., Dictyobacter formicarum sp. nov. and Dictyobacter arantiisoli sp. nov., belonging to the class Ktedonobacteria.</title>
        <authorList>
            <person name="Yabe S."/>
            <person name="Zheng Y."/>
            <person name="Wang C.M."/>
            <person name="Sakai Y."/>
            <person name="Abe K."/>
            <person name="Yokota A."/>
            <person name="Donadio S."/>
            <person name="Cavaletti L."/>
            <person name="Monciardini P."/>
        </authorList>
    </citation>
    <scope>NUCLEOTIDE SEQUENCE [LARGE SCALE GENOMIC DNA]</scope>
    <source>
        <strain evidence="2 3">SOSP1-9</strain>
    </source>
</reference>
<keyword evidence="3" id="KW-1185">Reference proteome</keyword>
<evidence type="ECO:0000256" key="1">
    <source>
        <dbReference type="SAM" id="MobiDB-lite"/>
    </source>
</evidence>
<name>A0ABQ3VMN7_9CHLR</name>
<feature type="compositionally biased region" description="Acidic residues" evidence="1">
    <location>
        <begin position="275"/>
        <end position="288"/>
    </location>
</feature>
<comment type="caution">
    <text evidence="2">The sequence shown here is derived from an EMBL/GenBank/DDBJ whole genome shotgun (WGS) entry which is preliminary data.</text>
</comment>
<proteinExistence type="predicted"/>
<dbReference type="EMBL" id="BNJJ01000014">
    <property type="protein sequence ID" value="GHO86873.1"/>
    <property type="molecule type" value="Genomic_DNA"/>
</dbReference>
<dbReference type="Proteomes" id="UP000635565">
    <property type="component" value="Unassembled WGS sequence"/>
</dbReference>
<feature type="region of interest" description="Disordered" evidence="1">
    <location>
        <begin position="45"/>
        <end position="159"/>
    </location>
</feature>
<feature type="region of interest" description="Disordered" evidence="1">
    <location>
        <begin position="206"/>
        <end position="288"/>
    </location>
</feature>
<organism evidence="2 3">
    <name type="scientific">Dictyobacter formicarum</name>
    <dbReference type="NCBI Taxonomy" id="2778368"/>
    <lineage>
        <taxon>Bacteria</taxon>
        <taxon>Bacillati</taxon>
        <taxon>Chloroflexota</taxon>
        <taxon>Ktedonobacteria</taxon>
        <taxon>Ktedonobacterales</taxon>
        <taxon>Dictyobacteraceae</taxon>
        <taxon>Dictyobacter</taxon>
    </lineage>
</organism>
<protein>
    <submittedName>
        <fullName evidence="2">Uncharacterized protein</fullName>
    </submittedName>
</protein>
<feature type="compositionally biased region" description="Low complexity" evidence="1">
    <location>
        <begin position="113"/>
        <end position="125"/>
    </location>
</feature>
<evidence type="ECO:0000313" key="2">
    <source>
        <dbReference type="EMBL" id="GHO86873.1"/>
    </source>
</evidence>
<feature type="compositionally biased region" description="Polar residues" evidence="1">
    <location>
        <begin position="135"/>
        <end position="150"/>
    </location>
</feature>
<sequence length="403" mass="44084">MSASMDGNSKKQEESGPYIWLRYASQYTKDGRTHTVEMSVPVPLGASAEEREQLFNEAEAGMQQLATHMDQRSPQGAARAQMARSTPQPQAKTKPAPAQPTVNSRVNTPGNRPAAMAAPPTATQPNEGRGGAQAEPQTGRSGETMRTGNLTVPGGEPGSNMPLPQFIHYIKENMDLTPKQAMELLNVRSLTTGINLREALEQLKEIVGQSGPAPTSLPKRSESDNTTRPDYGQSEPDPIRPQSSGQLPRIGRGDRDSSIIEMRVPRSGAGFVEEIGPEDLEDGPGLDEDLEELEDLPVSPDEFSEQELERARTKISSLRESQGATTASPQRLQVLSNVVLSQISDDQLRELIEGVWNITVTKKLKVDQVEALISWAKLEDDFIEQVEAVLAVLEEERYARGNR</sequence>
<feature type="compositionally biased region" description="Low complexity" evidence="1">
    <location>
        <begin position="86"/>
        <end position="101"/>
    </location>
</feature>